<gene>
    <name evidence="4" type="ORF">IE331_06070</name>
</gene>
<feature type="region of interest" description="Disordered" evidence="1">
    <location>
        <begin position="103"/>
        <end position="154"/>
    </location>
</feature>
<dbReference type="RefSeq" id="WP_192141426.1">
    <property type="nucleotide sequence ID" value="NZ_JACYXZ010000001.1"/>
</dbReference>
<keyword evidence="5" id="KW-1185">Reference proteome</keyword>
<dbReference type="Pfam" id="PF25302">
    <property type="entry name" value="NADase_transloc"/>
    <property type="match status" value="1"/>
</dbReference>
<feature type="domain" description="NAD glycohydrolase translocation F5/8 type C" evidence="3">
    <location>
        <begin position="158"/>
        <end position="286"/>
    </location>
</feature>
<evidence type="ECO:0000313" key="5">
    <source>
        <dbReference type="Proteomes" id="UP000616839"/>
    </source>
</evidence>
<dbReference type="AlphaFoldDB" id="A0A927K7E6"/>
<dbReference type="Proteomes" id="UP000616839">
    <property type="component" value="Unassembled WGS sequence"/>
</dbReference>
<name>A0A927K7E6_9ACTN</name>
<dbReference type="NCBIfam" id="NF047619">
    <property type="entry name" value="NADase_discoid"/>
    <property type="match status" value="1"/>
</dbReference>
<dbReference type="InterPro" id="IPR057561">
    <property type="entry name" value="NADase_transloc"/>
</dbReference>
<keyword evidence="2" id="KW-0812">Transmembrane</keyword>
<proteinExistence type="predicted"/>
<evidence type="ECO:0000256" key="1">
    <source>
        <dbReference type="SAM" id="MobiDB-lite"/>
    </source>
</evidence>
<accession>A0A927K7E6</accession>
<sequence length="291" mass="30140">MNFCASCGARLGTGRTGRFCTRCGAPVPGASPATSAGAPPAADPGSTSRYPLFADEVVEPADWAPPPAAGESRTARRPVLWLGALVLALLTAVATGVWLTSDDDETPVAATGAEDPGGSDGPDPSPSEPPRADDVSGTARVSGPRPLPPGRDLAGRRVGYALANMVDGDPATAFRTAGDASGKPLTFTLPEPAVIREVGLINGYAKSDSARGRTVDWYPLNRRITRVQWIFDDGSTVTQDLRMGTDLQTVAVEGVRTRSVGLRILTVSPPGTGPLRKNVTAISEVLLRASS</sequence>
<reference evidence="4" key="1">
    <citation type="submission" date="2020-09" db="EMBL/GenBank/DDBJ databases">
        <title>Nocardioides sp. strain MJB4 16S ribosomal RNA gene Genome sequencing and assembly.</title>
        <authorList>
            <person name="Kim I."/>
        </authorList>
    </citation>
    <scope>NUCLEOTIDE SEQUENCE</scope>
    <source>
        <strain evidence="4">MJB4</strain>
    </source>
</reference>
<keyword evidence="2" id="KW-0472">Membrane</keyword>
<dbReference type="EMBL" id="JACYXZ010000001">
    <property type="protein sequence ID" value="MBD8869186.1"/>
    <property type="molecule type" value="Genomic_DNA"/>
</dbReference>
<feature type="region of interest" description="Disordered" evidence="1">
    <location>
        <begin position="29"/>
        <end position="49"/>
    </location>
</feature>
<evidence type="ECO:0000256" key="2">
    <source>
        <dbReference type="SAM" id="Phobius"/>
    </source>
</evidence>
<organism evidence="4 5">
    <name type="scientific">Nocardioides donggukensis</name>
    <dbReference type="NCBI Taxonomy" id="2774019"/>
    <lineage>
        <taxon>Bacteria</taxon>
        <taxon>Bacillati</taxon>
        <taxon>Actinomycetota</taxon>
        <taxon>Actinomycetes</taxon>
        <taxon>Propionibacteriales</taxon>
        <taxon>Nocardioidaceae</taxon>
        <taxon>Nocardioides</taxon>
    </lineage>
</organism>
<feature type="transmembrane region" description="Helical" evidence="2">
    <location>
        <begin position="79"/>
        <end position="99"/>
    </location>
</feature>
<evidence type="ECO:0000259" key="3">
    <source>
        <dbReference type="Pfam" id="PF25302"/>
    </source>
</evidence>
<keyword evidence="2" id="KW-1133">Transmembrane helix</keyword>
<evidence type="ECO:0000313" key="4">
    <source>
        <dbReference type="EMBL" id="MBD8869186.1"/>
    </source>
</evidence>
<comment type="caution">
    <text evidence="4">The sequence shown here is derived from an EMBL/GenBank/DDBJ whole genome shotgun (WGS) entry which is preliminary data.</text>
</comment>
<feature type="compositionally biased region" description="Low complexity" evidence="1">
    <location>
        <begin position="29"/>
        <end position="48"/>
    </location>
</feature>
<protein>
    <submittedName>
        <fullName evidence="4">Zinc ribbon domain-containing protein</fullName>
    </submittedName>
</protein>